<organism evidence="1">
    <name type="scientific">Arion vulgaris</name>
    <dbReference type="NCBI Taxonomy" id="1028688"/>
    <lineage>
        <taxon>Eukaryota</taxon>
        <taxon>Metazoa</taxon>
        <taxon>Spiralia</taxon>
        <taxon>Lophotrochozoa</taxon>
        <taxon>Mollusca</taxon>
        <taxon>Gastropoda</taxon>
        <taxon>Heterobranchia</taxon>
        <taxon>Euthyneura</taxon>
        <taxon>Panpulmonata</taxon>
        <taxon>Eupulmonata</taxon>
        <taxon>Stylommatophora</taxon>
        <taxon>Helicina</taxon>
        <taxon>Arionoidea</taxon>
        <taxon>Arionidae</taxon>
        <taxon>Arion</taxon>
    </lineage>
</organism>
<evidence type="ECO:0000313" key="1">
    <source>
        <dbReference type="EMBL" id="CEK89839.1"/>
    </source>
</evidence>
<protein>
    <submittedName>
        <fullName evidence="1">Uncharacterized protein</fullName>
    </submittedName>
</protein>
<dbReference type="AlphaFoldDB" id="A0A0B7B931"/>
<proteinExistence type="predicted"/>
<dbReference type="EMBL" id="HACG01042974">
    <property type="protein sequence ID" value="CEK89839.1"/>
    <property type="molecule type" value="Transcribed_RNA"/>
</dbReference>
<gene>
    <name evidence="1" type="primary">ORF173278</name>
</gene>
<accession>A0A0B7B931</accession>
<sequence>MKNKHNMIIEEEMHMVYLIVKAAKDKEAQEKNLYRFYDIEDYKGTWRGA</sequence>
<reference evidence="1" key="1">
    <citation type="submission" date="2014-12" db="EMBL/GenBank/DDBJ databases">
        <title>Insight into the proteome of Arion vulgaris.</title>
        <authorList>
            <person name="Aradska J."/>
            <person name="Bulat T."/>
            <person name="Smidak R."/>
            <person name="Sarate P."/>
            <person name="Gangsoo J."/>
            <person name="Sialana F."/>
            <person name="Bilban M."/>
            <person name="Lubec G."/>
        </authorList>
    </citation>
    <scope>NUCLEOTIDE SEQUENCE</scope>
    <source>
        <tissue evidence="1">Skin</tissue>
    </source>
</reference>
<name>A0A0B7B931_9EUPU</name>